<dbReference type="PANTHER" id="PTHR43155:SF2">
    <property type="entry name" value="CYCLIC DI-GMP PHOSPHODIESTERASE PA4108"/>
    <property type="match status" value="1"/>
</dbReference>
<evidence type="ECO:0000313" key="11">
    <source>
        <dbReference type="Proteomes" id="UP000184603"/>
    </source>
</evidence>
<evidence type="ECO:0000256" key="1">
    <source>
        <dbReference type="ARBA" id="ARBA00004651"/>
    </source>
</evidence>
<dbReference type="CDD" id="cd00077">
    <property type="entry name" value="HDc"/>
    <property type="match status" value="1"/>
</dbReference>
<dbReference type="EMBL" id="FRFE01000013">
    <property type="protein sequence ID" value="SHO49305.1"/>
    <property type="molecule type" value="Genomic_DNA"/>
</dbReference>
<dbReference type="InterPro" id="IPR035965">
    <property type="entry name" value="PAS-like_dom_sf"/>
</dbReference>
<dbReference type="SUPFAM" id="SSF55785">
    <property type="entry name" value="PYP-like sensor domain (PAS domain)"/>
    <property type="match status" value="1"/>
</dbReference>
<dbReference type="InterPro" id="IPR013767">
    <property type="entry name" value="PAS_fold"/>
</dbReference>
<evidence type="ECO:0000259" key="8">
    <source>
        <dbReference type="PROSITE" id="PS50113"/>
    </source>
</evidence>
<dbReference type="SMART" id="SM00091">
    <property type="entry name" value="PAS"/>
    <property type="match status" value="1"/>
</dbReference>
<dbReference type="InterPro" id="IPR001610">
    <property type="entry name" value="PAC"/>
</dbReference>
<dbReference type="Gene3D" id="3.30.450.20">
    <property type="entry name" value="PAS domain"/>
    <property type="match status" value="2"/>
</dbReference>
<dbReference type="NCBIfam" id="TIGR00229">
    <property type="entry name" value="sensory_box"/>
    <property type="match status" value="1"/>
</dbReference>
<dbReference type="InterPro" id="IPR033480">
    <property type="entry name" value="sCache_2"/>
</dbReference>
<dbReference type="Gene3D" id="1.10.3210.10">
    <property type="entry name" value="Hypothetical protein af1432"/>
    <property type="match status" value="1"/>
</dbReference>
<dbReference type="Pfam" id="PF17200">
    <property type="entry name" value="sCache_2"/>
    <property type="match status" value="1"/>
</dbReference>
<keyword evidence="11" id="KW-1185">Reference proteome</keyword>
<dbReference type="InterPro" id="IPR003607">
    <property type="entry name" value="HD/PDEase_dom"/>
</dbReference>
<organism evidence="10 11">
    <name type="scientific">Desulfopila aestuarii DSM 18488</name>
    <dbReference type="NCBI Taxonomy" id="1121416"/>
    <lineage>
        <taxon>Bacteria</taxon>
        <taxon>Pseudomonadati</taxon>
        <taxon>Thermodesulfobacteriota</taxon>
        <taxon>Desulfobulbia</taxon>
        <taxon>Desulfobulbales</taxon>
        <taxon>Desulfocapsaceae</taxon>
        <taxon>Desulfopila</taxon>
    </lineage>
</organism>
<dbReference type="InterPro" id="IPR000700">
    <property type="entry name" value="PAS-assoc_C"/>
</dbReference>
<dbReference type="GO" id="GO:0006355">
    <property type="term" value="P:regulation of DNA-templated transcription"/>
    <property type="evidence" value="ECO:0007669"/>
    <property type="project" value="InterPro"/>
</dbReference>
<evidence type="ECO:0000256" key="3">
    <source>
        <dbReference type="ARBA" id="ARBA00022692"/>
    </source>
</evidence>
<keyword evidence="3 6" id="KW-0812">Transmembrane</keyword>
<dbReference type="Pfam" id="PF13487">
    <property type="entry name" value="HD_5"/>
    <property type="match status" value="1"/>
</dbReference>
<evidence type="ECO:0000313" key="10">
    <source>
        <dbReference type="EMBL" id="SHO49305.1"/>
    </source>
</evidence>
<feature type="domain" description="PAS" evidence="7">
    <location>
        <begin position="247"/>
        <end position="317"/>
    </location>
</feature>
<protein>
    <submittedName>
        <fullName evidence="10">PAS domain S-box-containing protein/HDIG domain-containing protein</fullName>
    </submittedName>
</protein>
<feature type="transmembrane region" description="Helical" evidence="6">
    <location>
        <begin position="17"/>
        <end position="37"/>
    </location>
</feature>
<feature type="transmembrane region" description="Helical" evidence="6">
    <location>
        <begin position="201"/>
        <end position="220"/>
    </location>
</feature>
<proteinExistence type="predicted"/>
<dbReference type="GO" id="GO:0005886">
    <property type="term" value="C:plasma membrane"/>
    <property type="evidence" value="ECO:0007669"/>
    <property type="project" value="UniProtKB-SubCell"/>
</dbReference>
<dbReference type="SMART" id="SM01049">
    <property type="entry name" value="Cache_2"/>
    <property type="match status" value="1"/>
</dbReference>
<evidence type="ECO:0000259" key="9">
    <source>
        <dbReference type="PROSITE" id="PS51832"/>
    </source>
</evidence>
<keyword evidence="4 6" id="KW-1133">Transmembrane helix</keyword>
<dbReference type="STRING" id="1121416.SAMN02745220_02789"/>
<dbReference type="SUPFAM" id="SSF109604">
    <property type="entry name" value="HD-domain/PDEase-like"/>
    <property type="match status" value="1"/>
</dbReference>
<comment type="subcellular location">
    <subcellularLocation>
        <location evidence="1">Cell membrane</location>
        <topology evidence="1">Multi-pass membrane protein</topology>
    </subcellularLocation>
</comment>
<dbReference type="Proteomes" id="UP000184603">
    <property type="component" value="Unassembled WGS sequence"/>
</dbReference>
<evidence type="ECO:0000256" key="4">
    <source>
        <dbReference type="ARBA" id="ARBA00022989"/>
    </source>
</evidence>
<dbReference type="PROSITE" id="PS50112">
    <property type="entry name" value="PAS"/>
    <property type="match status" value="1"/>
</dbReference>
<dbReference type="Pfam" id="PF00989">
    <property type="entry name" value="PAS"/>
    <property type="match status" value="1"/>
</dbReference>
<feature type="domain" description="HD-GYP" evidence="9">
    <location>
        <begin position="378"/>
        <end position="573"/>
    </location>
</feature>
<gene>
    <name evidence="10" type="ORF">SAMN02745220_02789</name>
</gene>
<evidence type="ECO:0000256" key="2">
    <source>
        <dbReference type="ARBA" id="ARBA00022475"/>
    </source>
</evidence>
<dbReference type="NCBIfam" id="TIGR00277">
    <property type="entry name" value="HDIG"/>
    <property type="match status" value="1"/>
</dbReference>
<sequence length="578" mass="66053">MPEKHLKKLSTSVSLRIALPALLTIFLFIVAIFFILLPELEQSFMSRKQETIKELTETVWSLLESYHEREVLGELSREEAQKRAILRIRTLRYGVEKKDYFWINDMHPNLIMHPYRTDLVGTDVSGFRDPNGKYLFKEFVEVVKQQGAGYVDYMWQWKDNPVKIAPKTSYIKGFPAWGWIIGTGIYINDVYAEIAAIRNKLTAISTFILFIVSLLALYSIRQSMLADRERMTIFREREGLMTSLAQSNERFRNLLETTSDWIWETDMGGRYTYSSPRLRNLLGYTPEEVLGKTMMDLASPRTRETLKNEFEALLAAEKPYSGFECTCLGKSGQVVVLENNAVPIFNGTERLLGYRGIARDITERKIAMEALKKSRDELHSSLEETVASLASTAEKRDPYTAGHQQRVDRLACAIAKELGLSEERIEGLHIAALLHDIGKITLPSEYLTKPTLLTREERAIIKCHPAVGYEILKTIHFPWPVADIVHQHHEHLDGSGYPLGLTETDILLEAKILAVADVVEAMSSHRPYRPALGVERAIEEIQEGRESRYHAPSVDACLRLIAEKKIEFVSEDWCPVFQ</sequence>
<dbReference type="AlphaFoldDB" id="A0A1M7Y9I9"/>
<name>A0A1M7Y9I9_9BACT</name>
<dbReference type="SMART" id="SM00471">
    <property type="entry name" value="HDc"/>
    <property type="match status" value="1"/>
</dbReference>
<dbReference type="OrthoDB" id="5411762at2"/>
<dbReference type="SMART" id="SM00086">
    <property type="entry name" value="PAC"/>
    <property type="match status" value="1"/>
</dbReference>
<evidence type="ECO:0000259" key="7">
    <source>
        <dbReference type="PROSITE" id="PS50112"/>
    </source>
</evidence>
<feature type="domain" description="PAC" evidence="8">
    <location>
        <begin position="321"/>
        <end position="373"/>
    </location>
</feature>
<dbReference type="CDD" id="cd00130">
    <property type="entry name" value="PAS"/>
    <property type="match status" value="1"/>
</dbReference>
<dbReference type="RefSeq" id="WP_073614079.1">
    <property type="nucleotide sequence ID" value="NZ_FRFE01000013.1"/>
</dbReference>
<dbReference type="PANTHER" id="PTHR43155">
    <property type="entry name" value="CYCLIC DI-GMP PHOSPHODIESTERASE PA4108-RELATED"/>
    <property type="match status" value="1"/>
</dbReference>
<evidence type="ECO:0000256" key="6">
    <source>
        <dbReference type="SAM" id="Phobius"/>
    </source>
</evidence>
<keyword evidence="5 6" id="KW-0472">Membrane</keyword>
<reference evidence="10 11" key="1">
    <citation type="submission" date="2016-12" db="EMBL/GenBank/DDBJ databases">
        <authorList>
            <person name="Song W.-J."/>
            <person name="Kurnit D.M."/>
        </authorList>
    </citation>
    <scope>NUCLEOTIDE SEQUENCE [LARGE SCALE GENOMIC DNA]</scope>
    <source>
        <strain evidence="10 11">DSM 18488</strain>
    </source>
</reference>
<evidence type="ECO:0000256" key="5">
    <source>
        <dbReference type="ARBA" id="ARBA00023136"/>
    </source>
</evidence>
<dbReference type="PROSITE" id="PS51832">
    <property type="entry name" value="HD_GYP"/>
    <property type="match status" value="1"/>
</dbReference>
<dbReference type="InterPro" id="IPR006675">
    <property type="entry name" value="HDIG_dom"/>
</dbReference>
<dbReference type="PROSITE" id="PS50113">
    <property type="entry name" value="PAC"/>
    <property type="match status" value="1"/>
</dbReference>
<keyword evidence="2" id="KW-1003">Cell membrane</keyword>
<dbReference type="InterPro" id="IPR037522">
    <property type="entry name" value="HD_GYP_dom"/>
</dbReference>
<accession>A0A1M7Y9I9</accession>
<dbReference type="InterPro" id="IPR000014">
    <property type="entry name" value="PAS"/>
</dbReference>